<dbReference type="SMART" id="SM00342">
    <property type="entry name" value="HTH_ARAC"/>
    <property type="match status" value="1"/>
</dbReference>
<dbReference type="GO" id="GO:0003700">
    <property type="term" value="F:DNA-binding transcription factor activity"/>
    <property type="evidence" value="ECO:0007669"/>
    <property type="project" value="InterPro"/>
</dbReference>
<dbReference type="GO" id="GO:0043565">
    <property type="term" value="F:sequence-specific DNA binding"/>
    <property type="evidence" value="ECO:0007669"/>
    <property type="project" value="InterPro"/>
</dbReference>
<dbReference type="EMBL" id="CP130319">
    <property type="protein sequence ID" value="WNR45433.1"/>
    <property type="molecule type" value="Genomic_DNA"/>
</dbReference>
<dbReference type="PANTHER" id="PTHR43280">
    <property type="entry name" value="ARAC-FAMILY TRANSCRIPTIONAL REGULATOR"/>
    <property type="match status" value="1"/>
</dbReference>
<evidence type="ECO:0000256" key="3">
    <source>
        <dbReference type="ARBA" id="ARBA00023163"/>
    </source>
</evidence>
<name>A0AA96LT24_9BACL</name>
<dbReference type="PRINTS" id="PR00032">
    <property type="entry name" value="HTHARAC"/>
</dbReference>
<dbReference type="SUPFAM" id="SSF46689">
    <property type="entry name" value="Homeodomain-like"/>
    <property type="match status" value="2"/>
</dbReference>
<protein>
    <submittedName>
        <fullName evidence="5">AraC family transcriptional regulator</fullName>
    </submittedName>
</protein>
<proteinExistence type="predicted"/>
<dbReference type="PANTHER" id="PTHR43280:SF28">
    <property type="entry name" value="HTH-TYPE TRANSCRIPTIONAL ACTIVATOR RHAS"/>
    <property type="match status" value="1"/>
</dbReference>
<dbReference type="InterPro" id="IPR003313">
    <property type="entry name" value="AraC-bd"/>
</dbReference>
<organism evidence="5 6">
    <name type="scientific">Paenibacillus roseopurpureus</name>
    <dbReference type="NCBI Taxonomy" id="2918901"/>
    <lineage>
        <taxon>Bacteria</taxon>
        <taxon>Bacillati</taxon>
        <taxon>Bacillota</taxon>
        <taxon>Bacilli</taxon>
        <taxon>Bacillales</taxon>
        <taxon>Paenibacillaceae</taxon>
        <taxon>Paenibacillus</taxon>
    </lineage>
</organism>
<sequence length="291" mass="33996">MNTSYGFRYTTQSSEHLYQIISIGHSLVRDESYVWNGLKRSGGGLIFQYTLKGTGKLRIEKDTYAVPQGHGFLLHIPGDHEYAFDASVANEWEFLWIRIDGIENDWLSKEVIRQRGALLKIDHDSTPLQLLWTLYEDSANNQLGDRYEVSLRIYEWLLSLQRYIRSGGTYLRNEIPDSYKELAQFMDLHYSDDLSLEQLADRSNMNKFHLCKMFPRYYQVTPMDYLRNRRIEKSTELLRNPHLKITEIAARCGYSNVSYFGKVFHKVVGVSPSAFREAQVGQEEEVIRVLE</sequence>
<evidence type="ECO:0000256" key="1">
    <source>
        <dbReference type="ARBA" id="ARBA00023015"/>
    </source>
</evidence>
<reference evidence="5" key="1">
    <citation type="submission" date="2022-02" db="EMBL/GenBank/DDBJ databases">
        <title>Paenibacillus sp. MBLB1832 Whole Genome Shotgun Sequencing.</title>
        <authorList>
            <person name="Hwang C.Y."/>
            <person name="Cho E.-S."/>
            <person name="Seo M.-J."/>
        </authorList>
    </citation>
    <scope>NUCLEOTIDE SEQUENCE</scope>
    <source>
        <strain evidence="5">MBLB1832</strain>
    </source>
</reference>
<dbReference type="InterPro" id="IPR020449">
    <property type="entry name" value="Tscrpt_reg_AraC-type_HTH"/>
</dbReference>
<dbReference type="PROSITE" id="PS01124">
    <property type="entry name" value="HTH_ARAC_FAMILY_2"/>
    <property type="match status" value="1"/>
</dbReference>
<dbReference type="Gene3D" id="1.10.10.60">
    <property type="entry name" value="Homeodomain-like"/>
    <property type="match status" value="2"/>
</dbReference>
<keyword evidence="6" id="KW-1185">Reference proteome</keyword>
<feature type="domain" description="HTH araC/xylS-type" evidence="4">
    <location>
        <begin position="180"/>
        <end position="278"/>
    </location>
</feature>
<dbReference type="InterPro" id="IPR018060">
    <property type="entry name" value="HTH_AraC"/>
</dbReference>
<dbReference type="KEGG" id="proo:MJB10_04675"/>
<keyword evidence="1" id="KW-0805">Transcription regulation</keyword>
<keyword evidence="2" id="KW-0238">DNA-binding</keyword>
<gene>
    <name evidence="5" type="ORF">MJB10_04675</name>
</gene>
<keyword evidence="3" id="KW-0804">Transcription</keyword>
<dbReference type="RefSeq" id="WP_314802176.1">
    <property type="nucleotide sequence ID" value="NZ_CP130319.1"/>
</dbReference>
<dbReference type="Proteomes" id="UP001304650">
    <property type="component" value="Chromosome"/>
</dbReference>
<evidence type="ECO:0000313" key="6">
    <source>
        <dbReference type="Proteomes" id="UP001304650"/>
    </source>
</evidence>
<evidence type="ECO:0000256" key="2">
    <source>
        <dbReference type="ARBA" id="ARBA00023125"/>
    </source>
</evidence>
<evidence type="ECO:0000313" key="5">
    <source>
        <dbReference type="EMBL" id="WNR45433.1"/>
    </source>
</evidence>
<accession>A0AA96LT24</accession>
<evidence type="ECO:0000259" key="4">
    <source>
        <dbReference type="PROSITE" id="PS01124"/>
    </source>
</evidence>
<dbReference type="InterPro" id="IPR037923">
    <property type="entry name" value="HTH-like"/>
</dbReference>
<dbReference type="InterPro" id="IPR009057">
    <property type="entry name" value="Homeodomain-like_sf"/>
</dbReference>
<dbReference type="Pfam" id="PF02311">
    <property type="entry name" value="AraC_binding"/>
    <property type="match status" value="1"/>
</dbReference>
<dbReference type="SUPFAM" id="SSF51215">
    <property type="entry name" value="Regulatory protein AraC"/>
    <property type="match status" value="1"/>
</dbReference>
<dbReference type="AlphaFoldDB" id="A0AA96LT24"/>
<dbReference type="Pfam" id="PF12833">
    <property type="entry name" value="HTH_18"/>
    <property type="match status" value="1"/>
</dbReference>